<dbReference type="InterPro" id="IPR016288">
    <property type="entry name" value="Beta_cellobiohydrolase"/>
</dbReference>
<dbReference type="InterPro" id="IPR038558">
    <property type="entry name" value="SAS-6_N_sf"/>
</dbReference>
<name>A0A024GVN4_9STRA</name>
<reference evidence="8 9" key="1">
    <citation type="submission" date="2012-05" db="EMBL/GenBank/DDBJ databases">
        <title>Recombination and specialization in a pathogen metapopulation.</title>
        <authorList>
            <person name="Gardiner A."/>
            <person name="Kemen E."/>
            <person name="Schultz-Larsen T."/>
            <person name="MacLean D."/>
            <person name="Van Oosterhout C."/>
            <person name="Jones J.D.G."/>
        </authorList>
    </citation>
    <scope>NUCLEOTIDE SEQUENCE [LARGE SCALE GENOMIC DNA]</scope>
    <source>
        <strain evidence="8 9">Ac Nc2</strain>
    </source>
</reference>
<keyword evidence="5" id="KW-0131">Cell cycle</keyword>
<evidence type="ECO:0000256" key="4">
    <source>
        <dbReference type="ARBA" id="ARBA00023212"/>
    </source>
</evidence>
<evidence type="ECO:0000256" key="1">
    <source>
        <dbReference type="ARBA" id="ARBA00004300"/>
    </source>
</evidence>
<evidence type="ECO:0000256" key="2">
    <source>
        <dbReference type="ARBA" id="ARBA00022490"/>
    </source>
</evidence>
<dbReference type="OrthoDB" id="49058at2759"/>
<dbReference type="Pfam" id="PF16531">
    <property type="entry name" value="SAS-6_N"/>
    <property type="match status" value="1"/>
</dbReference>
<feature type="domain" description="Spindle assembly abnormal protein 6 N-terminal" evidence="7">
    <location>
        <begin position="10"/>
        <end position="108"/>
    </location>
</feature>
<protein>
    <recommendedName>
        <fullName evidence="7">Spindle assembly abnormal protein 6 N-terminal domain-containing protein</fullName>
    </recommendedName>
</protein>
<organism evidence="8 9">
    <name type="scientific">Albugo candida</name>
    <dbReference type="NCBI Taxonomy" id="65357"/>
    <lineage>
        <taxon>Eukaryota</taxon>
        <taxon>Sar</taxon>
        <taxon>Stramenopiles</taxon>
        <taxon>Oomycota</taxon>
        <taxon>Peronosporomycetes</taxon>
        <taxon>Albuginales</taxon>
        <taxon>Albuginaceae</taxon>
        <taxon>Albugo</taxon>
    </lineage>
</organism>
<dbReference type="Gene3D" id="2.170.210.20">
    <property type="entry name" value="Spindle assembly abnormal protein 6, N-terminal domain"/>
    <property type="match status" value="1"/>
</dbReference>
<sequence length="968" mass="111047">MEEYDRGNPLFDQRLNILIQSVDREEKTLPITVRLVLGTRPHAITNQKEKIFRVELTDDDGIDPFFLYLWSISEEQFHDVKQQQRLLVDFENFPIHLISLLECCLKNDSTCNEASKQEVKDAESDDIGSSPILSNMETFNCHRRKRSHGPEPLSYLAVLNISEDATSMFSIVETNIFKHLTHLSLPFQAGNDDAVKRYLAARLCQRNSEKIRMNKSLTEALEQLKHFKETTKQLEKTLEDLERKHSIHISEETIRFTEQLHSQREKAAKNLTERENEHTKKLESLMVKYEDEVSKLQCRVKAQEDEIQMLTKKTYQQSVKIEQLSTLCEENQRERDILDKTLVDLRTMNKELDHRVFTQEKTITQLEVRHEALNQQLCDKEQVLTKTSQLLDGAHDHKQQVDESLRMYRDNHAILHQKLEVSVAEINKGNEIIEQMQKEIQNLRLKLKNRIKIIKQQEQLLQETRRNQSDDKHQLEGLRVEIQKRNEQILQLKDKNIDLIRKLEDSNKVLSSNQKVIQWLNKEITETQMAAHKSENVSVFAYHPTASRAMEKELSFNRSPLANANANANCPTVPPHEKLEAFFAAGKSGLRNSICTCAVIIKFSLKAADQMVVGNAIFALFWCICVSAKHEELCALVPESYEKAKPMFPDARFAFDTMETYTIATWYTDRDPNSDQVLEKLLNKCSLSSRIVLVVYGMPGKDCEGQYSSDSVSVKDAKSYRAWLQHLADRMGERKVLYIVEPDAVSLSMDNKCGVMKHYASYLKTAIELLSRNKHANVYLDVGFWSVSSMEKANQLAQFIRDICGDHKISGIVLNTSNYRPVAEIVNDCKNFQKAMHSDTYRCVVDTSRDMAGASPKLEWCNYKDAGIGSPPTVESPDSCVSYLLYVKVPGHSDGFCNDPKRTSDAARGPAAGEFSMELFKNLWNNGYFVKMKGAKPILARNDIRKPVAKAHPKVKEKALRADARAYC</sequence>
<dbReference type="PRINTS" id="PR00733">
    <property type="entry name" value="GLHYDRLASE6"/>
</dbReference>
<evidence type="ECO:0000313" key="8">
    <source>
        <dbReference type="EMBL" id="CCI50727.1"/>
    </source>
</evidence>
<dbReference type="CDD" id="cd10142">
    <property type="entry name" value="HD_SAS6_N"/>
    <property type="match status" value="1"/>
</dbReference>
<dbReference type="Proteomes" id="UP000053237">
    <property type="component" value="Unassembled WGS sequence"/>
</dbReference>
<gene>
    <name evidence="8" type="ORF">BN9_129250</name>
</gene>
<dbReference type="PANTHER" id="PTHR44281">
    <property type="entry name" value="SPINDLE ASSEMBLY ABNORMAL PROTEIN 6 HOMOLOG"/>
    <property type="match status" value="1"/>
</dbReference>
<evidence type="ECO:0000313" key="9">
    <source>
        <dbReference type="Proteomes" id="UP000053237"/>
    </source>
</evidence>
<comment type="caution">
    <text evidence="8">The sequence shown here is derived from an EMBL/GenBank/DDBJ whole genome shotgun (WGS) entry which is preliminary data.</text>
</comment>
<keyword evidence="4" id="KW-0206">Cytoskeleton</keyword>
<keyword evidence="9" id="KW-1185">Reference proteome</keyword>
<dbReference type="InterPro" id="IPR032396">
    <property type="entry name" value="SAS-6_N"/>
</dbReference>
<dbReference type="STRING" id="65357.A0A024GVN4"/>
<dbReference type="Gene3D" id="3.20.20.40">
    <property type="entry name" value="1, 4-beta cellobiohydrolase"/>
    <property type="match status" value="1"/>
</dbReference>
<feature type="coiled-coil region" evidence="6">
    <location>
        <begin position="217"/>
        <end position="313"/>
    </location>
</feature>
<dbReference type="EMBL" id="CAIX01001048">
    <property type="protein sequence ID" value="CCI50727.1"/>
    <property type="molecule type" value="Genomic_DNA"/>
</dbReference>
<evidence type="ECO:0000256" key="6">
    <source>
        <dbReference type="SAM" id="Coils"/>
    </source>
</evidence>
<evidence type="ECO:0000256" key="5">
    <source>
        <dbReference type="ARBA" id="ARBA00023306"/>
    </source>
</evidence>
<dbReference type="SUPFAM" id="SSF51989">
    <property type="entry name" value="Glycosyl hydrolases family 6, cellulases"/>
    <property type="match status" value="1"/>
</dbReference>
<dbReference type="AlphaFoldDB" id="A0A024GVN4"/>
<dbReference type="InterPro" id="IPR036434">
    <property type="entry name" value="Beta_cellobiohydrolase_sf"/>
</dbReference>
<dbReference type="GO" id="GO:0004553">
    <property type="term" value="F:hydrolase activity, hydrolyzing O-glycosyl compounds"/>
    <property type="evidence" value="ECO:0007669"/>
    <property type="project" value="InterPro"/>
</dbReference>
<evidence type="ECO:0000256" key="3">
    <source>
        <dbReference type="ARBA" id="ARBA00023054"/>
    </source>
</evidence>
<keyword evidence="3 6" id="KW-0175">Coiled coil</keyword>
<comment type="subcellular location">
    <subcellularLocation>
        <location evidence="1">Cytoplasm</location>
        <location evidence="1">Cytoskeleton</location>
        <location evidence="1">Microtubule organizing center</location>
        <location evidence="1">Centrosome</location>
    </subcellularLocation>
</comment>
<dbReference type="Pfam" id="PF01341">
    <property type="entry name" value="Glyco_hydro_6"/>
    <property type="match status" value="1"/>
</dbReference>
<evidence type="ECO:0000259" key="7">
    <source>
        <dbReference type="Pfam" id="PF16531"/>
    </source>
</evidence>
<accession>A0A024GVN4</accession>
<keyword evidence="2" id="KW-0963">Cytoplasm</keyword>
<proteinExistence type="predicted"/>
<feature type="coiled-coil region" evidence="6">
    <location>
        <begin position="426"/>
        <end position="495"/>
    </location>
</feature>
<dbReference type="InParanoid" id="A0A024GVN4"/>
<dbReference type="GO" id="GO:0005813">
    <property type="term" value="C:centrosome"/>
    <property type="evidence" value="ECO:0007669"/>
    <property type="project" value="UniProtKB-SubCell"/>
</dbReference>
<dbReference type="PANTHER" id="PTHR44281:SF2">
    <property type="entry name" value="SPINDLE ASSEMBLY ABNORMAL PROTEIN 6 HOMOLOG"/>
    <property type="match status" value="1"/>
</dbReference>
<dbReference type="GO" id="GO:0030245">
    <property type="term" value="P:cellulose catabolic process"/>
    <property type="evidence" value="ECO:0007669"/>
    <property type="project" value="InterPro"/>
</dbReference>